<dbReference type="AlphaFoldDB" id="A0A812DG87"/>
<name>A0A812DG87_ACAPH</name>
<sequence length="473" mass="51242">MARRRRTAPLLQAGKCDAANINPAIGSGKKTLLKPDNRRNDTPVRNVIDRAGVHPPCPFNRGLRQADIVMPIEAVPSHASRDHGRTCLLSRHYIARNFSFICNVIKFISRDAHFVRRAFCALFGLTDASPLQDHGLRPPQRRGGVLRGCVAGSASSLPVTDVDPAAMLVAHLAKDAGAAEADRFKQSADAGALRHVGDVDRRFSHPAIGPRARGKSGRHRHSRSPPPRRLPRCAAWRRSGVNPSAPPCARAHRVRIGRTGLERDDAGQHMRGIDQGDGGIVRVGGADRDHVGLRKRLSEVEGRVPPVDKGLPGTPQPRDQQVEQALIARRRHRTQRATPGSGAGPNRCAPAAGHRPARRPRPPAARQRRWRRRRCHHRSIVVILEPRLARRRSLASSPDIRLDIGGVQLGAARGGDRVGQIAEAVDQPDLGAVPPSHAALRDGIDFSGRHVARLGDAGQEIGDSHSRSPPAGS</sequence>
<organism evidence="2 3">
    <name type="scientific">Acanthosepion pharaonis</name>
    <name type="common">Pharaoh cuttlefish</name>
    <name type="synonym">Sepia pharaonis</name>
    <dbReference type="NCBI Taxonomy" id="158019"/>
    <lineage>
        <taxon>Eukaryota</taxon>
        <taxon>Metazoa</taxon>
        <taxon>Spiralia</taxon>
        <taxon>Lophotrochozoa</taxon>
        <taxon>Mollusca</taxon>
        <taxon>Cephalopoda</taxon>
        <taxon>Coleoidea</taxon>
        <taxon>Decapodiformes</taxon>
        <taxon>Sepiida</taxon>
        <taxon>Sepiina</taxon>
        <taxon>Sepiidae</taxon>
        <taxon>Acanthosepion</taxon>
    </lineage>
</organism>
<feature type="compositionally biased region" description="Basic residues" evidence="1">
    <location>
        <begin position="212"/>
        <end position="223"/>
    </location>
</feature>
<dbReference type="Proteomes" id="UP000597762">
    <property type="component" value="Unassembled WGS sequence"/>
</dbReference>
<protein>
    <submittedName>
        <fullName evidence="2">Uncharacterized protein</fullName>
    </submittedName>
</protein>
<evidence type="ECO:0000313" key="3">
    <source>
        <dbReference type="Proteomes" id="UP000597762"/>
    </source>
</evidence>
<feature type="region of interest" description="Disordered" evidence="1">
    <location>
        <begin position="452"/>
        <end position="473"/>
    </location>
</feature>
<accession>A0A812DG87</accession>
<feature type="compositionally biased region" description="Basic residues" evidence="1">
    <location>
        <begin position="355"/>
        <end position="372"/>
    </location>
</feature>
<proteinExistence type="predicted"/>
<feature type="region of interest" description="Disordered" evidence="1">
    <location>
        <begin position="203"/>
        <end position="231"/>
    </location>
</feature>
<reference evidence="2" key="1">
    <citation type="submission" date="2021-01" db="EMBL/GenBank/DDBJ databases">
        <authorList>
            <person name="Li R."/>
            <person name="Bekaert M."/>
        </authorList>
    </citation>
    <scope>NUCLEOTIDE SEQUENCE</scope>
    <source>
        <strain evidence="2">Farmed</strain>
    </source>
</reference>
<gene>
    <name evidence="2" type="ORF">SPHA_55197</name>
</gene>
<keyword evidence="3" id="KW-1185">Reference proteome</keyword>
<comment type="caution">
    <text evidence="2">The sequence shown here is derived from an EMBL/GenBank/DDBJ whole genome shotgun (WGS) entry which is preliminary data.</text>
</comment>
<feature type="region of interest" description="Disordered" evidence="1">
    <location>
        <begin position="331"/>
        <end position="372"/>
    </location>
</feature>
<evidence type="ECO:0000256" key="1">
    <source>
        <dbReference type="SAM" id="MobiDB-lite"/>
    </source>
</evidence>
<evidence type="ECO:0000313" key="2">
    <source>
        <dbReference type="EMBL" id="CAE1302761.1"/>
    </source>
</evidence>
<dbReference type="EMBL" id="CAHIKZ030003657">
    <property type="protein sequence ID" value="CAE1302761.1"/>
    <property type="molecule type" value="Genomic_DNA"/>
</dbReference>